<protein>
    <recommendedName>
        <fullName evidence="1">FAS1-like dehydratase domain-containing protein</fullName>
    </recommendedName>
</protein>
<feature type="domain" description="FAS1-like dehydratase" evidence="1">
    <location>
        <begin position="52"/>
        <end position="99"/>
    </location>
</feature>
<accession>A0A097CRW9</accession>
<evidence type="ECO:0000259" key="1">
    <source>
        <dbReference type="Pfam" id="PF13452"/>
    </source>
</evidence>
<proteinExistence type="predicted"/>
<dbReference type="InterPro" id="IPR039569">
    <property type="entry name" value="FAS1-like_DH_region"/>
</dbReference>
<sequence>MSSPDTDPRLGMSVAHRRYVSRADVRYAGDLVNGAYALAGFGDAVTELAIRTDGDEGLLAGYRAVEFHAPIRAGDVVEFTATVTRVRTRSRTVALTCSVLCRATPERGVTAAQPLQPPVVAVTAEATVVVPPAG</sequence>
<dbReference type="AlphaFoldDB" id="A0A097CRW9"/>
<dbReference type="SUPFAM" id="SSF54637">
    <property type="entry name" value="Thioesterase/thiol ester dehydrase-isomerase"/>
    <property type="match status" value="1"/>
</dbReference>
<dbReference type="Pfam" id="PF13452">
    <property type="entry name" value="FAS1_DH_region"/>
    <property type="match status" value="1"/>
</dbReference>
<gene>
    <name evidence="2" type="ORF">VASRM7_142</name>
</gene>
<organism evidence="2">
    <name type="scientific">Verrucosispora sp. MS100047</name>
    <dbReference type="NCBI Taxonomy" id="1410949"/>
    <lineage>
        <taxon>Bacteria</taxon>
        <taxon>Bacillati</taxon>
        <taxon>Actinomycetota</taxon>
        <taxon>Actinomycetes</taxon>
        <taxon>Micromonosporales</taxon>
        <taxon>Micromonosporaceae</taxon>
        <taxon>Micromonospora</taxon>
    </lineage>
</organism>
<name>A0A097CRW9_9ACTN</name>
<dbReference type="EMBL" id="KF826640">
    <property type="protein sequence ID" value="AIS85380.1"/>
    <property type="molecule type" value="Genomic_DNA"/>
</dbReference>
<evidence type="ECO:0000313" key="2">
    <source>
        <dbReference type="EMBL" id="AIS85380.1"/>
    </source>
</evidence>
<dbReference type="InterPro" id="IPR029069">
    <property type="entry name" value="HotDog_dom_sf"/>
</dbReference>
<dbReference type="Gene3D" id="3.10.129.10">
    <property type="entry name" value="Hotdog Thioesterase"/>
    <property type="match status" value="1"/>
</dbReference>
<reference evidence="2" key="1">
    <citation type="journal article" date="2016" name="Appl. Microbiol. Biotechnol.">
        <title>Anti-MRSA and anti-TB metabolites from marine-derived Verrucosispora sp. MS100047.</title>
        <authorList>
            <person name="Huang P."/>
            <person name="Xie F."/>
            <person name="Ren B."/>
            <person name="Wang Q."/>
            <person name="Wang J."/>
            <person name="Wang Q."/>
            <person name="Abdel-Mageed W.M."/>
            <person name="Liu M."/>
            <person name="Han J."/>
            <person name="Oyeleye A."/>
            <person name="Shen J."/>
            <person name="Song F."/>
            <person name="Dai H."/>
            <person name="Liu X."/>
            <person name="Zhang L."/>
        </authorList>
    </citation>
    <scope>NUCLEOTIDE SEQUENCE</scope>
    <source>
        <strain evidence="2">MS100047</strain>
    </source>
</reference>